<protein>
    <recommendedName>
        <fullName evidence="4">Peptidase C1A papain C-terminal domain-containing protein</fullName>
    </recommendedName>
</protein>
<sequence>MRVYIVIVASLVTALQIAGPIFYGWANWCNVIQYTSGFLDIGTWCVVAHFLIDYYTKHKQQLQRLEDHWLEGGKRMPNKFPSLVVQLNGKPYSGVSVGDVTYVIWTLARDAGANLTKVKYGDVEIDGHKPAQVVDGTNTYIEWSTVPELKANKIDGGFNFTIAENTTPIPAPTPAQPTIPNWQVYQNSGKPLPTTYPDQTSLYPPIQNQGVLNMCTAEGSLEAFASLRYRQGFPLIFYNPLAEWFASRQLYGSEVLNNPNAIIDENTGVMEDQALQVLIDDGVVPMSDNPWTVNEDNWVQAYQEQPDPSWWQNIKLQFNEVYEIPWAADGSFLNDILDALAQEFIVLLSVNVYESFENPVDGVVQMPAAGSTCLGSHEIVAATANGQTEQILIRNSWGPAWGIQLPEQYEGCAWVPFDYIKEYTTRVFVLKP</sequence>
<feature type="transmembrane region" description="Helical" evidence="1">
    <location>
        <begin position="5"/>
        <end position="25"/>
    </location>
</feature>
<dbReference type="Gene3D" id="3.90.70.10">
    <property type="entry name" value="Cysteine proteinases"/>
    <property type="match status" value="1"/>
</dbReference>
<proteinExistence type="predicted"/>
<evidence type="ECO:0000313" key="2">
    <source>
        <dbReference type="EMBL" id="WAH43571.1"/>
    </source>
</evidence>
<feature type="transmembrane region" description="Helical" evidence="1">
    <location>
        <begin position="31"/>
        <end position="52"/>
    </location>
</feature>
<keyword evidence="1" id="KW-1133">Transmembrane helix</keyword>
<dbReference type="InterPro" id="IPR038765">
    <property type="entry name" value="Papain-like_cys_pep_sf"/>
</dbReference>
<keyword evidence="3" id="KW-1185">Reference proteome</keyword>
<dbReference type="SUPFAM" id="SSF54001">
    <property type="entry name" value="Cysteine proteinases"/>
    <property type="match status" value="1"/>
</dbReference>
<gene>
    <name evidence="2" type="ORF">NZD89_09395</name>
</gene>
<keyword evidence="1" id="KW-0812">Transmembrane</keyword>
<evidence type="ECO:0000313" key="3">
    <source>
        <dbReference type="Proteomes" id="UP001164761"/>
    </source>
</evidence>
<name>A0ABY6ZN91_9BACL</name>
<organism evidence="2 3">
    <name type="scientific">Alicyclobacillus fastidiosus</name>
    <dbReference type="NCBI Taxonomy" id="392011"/>
    <lineage>
        <taxon>Bacteria</taxon>
        <taxon>Bacillati</taxon>
        <taxon>Bacillota</taxon>
        <taxon>Bacilli</taxon>
        <taxon>Bacillales</taxon>
        <taxon>Alicyclobacillaceae</taxon>
        <taxon>Alicyclobacillus</taxon>
    </lineage>
</organism>
<reference evidence="2" key="1">
    <citation type="submission" date="2022-08" db="EMBL/GenBank/DDBJ databases">
        <title>Alicyclobacillus fastidiosus DSM 17978, complete genome.</title>
        <authorList>
            <person name="Wang Q."/>
            <person name="Cai R."/>
            <person name="Wang Z."/>
        </authorList>
    </citation>
    <scope>NUCLEOTIDE SEQUENCE</scope>
    <source>
        <strain evidence="2">DSM 17978</strain>
    </source>
</reference>
<evidence type="ECO:0008006" key="4">
    <source>
        <dbReference type="Google" id="ProtNLM"/>
    </source>
</evidence>
<dbReference type="Proteomes" id="UP001164761">
    <property type="component" value="Chromosome"/>
</dbReference>
<evidence type="ECO:0000256" key="1">
    <source>
        <dbReference type="SAM" id="Phobius"/>
    </source>
</evidence>
<accession>A0ABY6ZN91</accession>
<keyword evidence="1" id="KW-0472">Membrane</keyword>
<dbReference type="RefSeq" id="WP_268007451.1">
    <property type="nucleotide sequence ID" value="NZ_BSUT01000001.1"/>
</dbReference>
<dbReference type="EMBL" id="CP104067">
    <property type="protein sequence ID" value="WAH43571.1"/>
    <property type="molecule type" value="Genomic_DNA"/>
</dbReference>